<name>A0A0K2SJD4_LIMPI</name>
<evidence type="ECO:0000313" key="2">
    <source>
        <dbReference type="Proteomes" id="UP000065807"/>
    </source>
</evidence>
<dbReference type="EMBL" id="AP014924">
    <property type="protein sequence ID" value="BAS27190.1"/>
    <property type="molecule type" value="Genomic_DNA"/>
</dbReference>
<dbReference type="Proteomes" id="UP000065807">
    <property type="component" value="Chromosome"/>
</dbReference>
<dbReference type="AlphaFoldDB" id="A0A0K2SJD4"/>
<dbReference type="KEGG" id="lpil:LIP_1339"/>
<keyword evidence="2" id="KW-1185">Reference proteome</keyword>
<evidence type="ECO:0000313" key="1">
    <source>
        <dbReference type="EMBL" id="BAS27190.1"/>
    </source>
</evidence>
<organism evidence="1 2">
    <name type="scientific">Limnochorda pilosa</name>
    <dbReference type="NCBI Taxonomy" id="1555112"/>
    <lineage>
        <taxon>Bacteria</taxon>
        <taxon>Bacillati</taxon>
        <taxon>Bacillota</taxon>
        <taxon>Limnochordia</taxon>
        <taxon>Limnochordales</taxon>
        <taxon>Limnochordaceae</taxon>
        <taxon>Limnochorda</taxon>
    </lineage>
</organism>
<reference evidence="2" key="1">
    <citation type="submission" date="2015-07" db="EMBL/GenBank/DDBJ databases">
        <title>Complete genome sequence and phylogenetic analysis of Limnochorda pilosa.</title>
        <authorList>
            <person name="Watanabe M."/>
            <person name="Kojima H."/>
            <person name="Fukui M."/>
        </authorList>
    </citation>
    <scope>NUCLEOTIDE SEQUENCE [LARGE SCALE GENOMIC DNA]</scope>
    <source>
        <strain evidence="2">HC45</strain>
    </source>
</reference>
<sequence>MSTVAEYGLLERLGPHDLAFIVRTTTRRRTDYETVERIVRENPDFLETLLDDDALFRRVISDGEILLKISPFLYFTVLIRRAHRDLKQTPFTLEPGPAGRLPVFDAREAAAFLDDPDVQVYLAEALSSFVRTRSYTIYERAARGPRRKRWSFSDLRVFDLLDLADRTPEAARFPVYKRIGDLCLYLTGITPDHVVRHPESGSVRGARALGAGGGRQDQVLMSLSDYEELGSRFYRLASRSEAAARAGYEAILALLADHFPLARKPLNLISEQYIAWLPGTRPAGSPPPDPPAAPA</sequence>
<gene>
    <name evidence="1" type="ORF">LIP_1339</name>
</gene>
<proteinExistence type="predicted"/>
<protein>
    <submittedName>
        <fullName evidence="1">Uncharacterized protein</fullName>
    </submittedName>
</protein>
<accession>A0A0K2SJD4</accession>
<reference evidence="2" key="2">
    <citation type="journal article" date="2016" name="Int. J. Syst. Evol. Microbiol.">
        <title>Complete genome sequence and cell structure of Limnochorda pilosa, a Gram-negative spore-former within the phylum Firmicutes.</title>
        <authorList>
            <person name="Watanabe M."/>
            <person name="Kojima H."/>
            <person name="Fukui M."/>
        </authorList>
    </citation>
    <scope>NUCLEOTIDE SEQUENCE [LARGE SCALE GENOMIC DNA]</scope>
    <source>
        <strain evidence="2">HC45</strain>
    </source>
</reference>